<gene>
    <name evidence="1" type="ORF">SNAT2548_LOCUS34372</name>
</gene>
<dbReference type="AlphaFoldDB" id="A0A812V1Q9"/>
<accession>A0A812V1Q9</accession>
<dbReference type="Proteomes" id="UP000604046">
    <property type="component" value="Unassembled WGS sequence"/>
</dbReference>
<evidence type="ECO:0000313" key="2">
    <source>
        <dbReference type="Proteomes" id="UP000604046"/>
    </source>
</evidence>
<dbReference type="OrthoDB" id="120976at2759"/>
<keyword evidence="2" id="KW-1185">Reference proteome</keyword>
<dbReference type="EMBL" id="CAJNDS010002804">
    <property type="protein sequence ID" value="CAE7604368.1"/>
    <property type="molecule type" value="Genomic_DNA"/>
</dbReference>
<reference evidence="1" key="1">
    <citation type="submission" date="2021-02" db="EMBL/GenBank/DDBJ databases">
        <authorList>
            <person name="Dougan E. K."/>
            <person name="Rhodes N."/>
            <person name="Thang M."/>
            <person name="Chan C."/>
        </authorList>
    </citation>
    <scope>NUCLEOTIDE SEQUENCE</scope>
</reference>
<proteinExistence type="predicted"/>
<evidence type="ECO:0000313" key="1">
    <source>
        <dbReference type="EMBL" id="CAE7604368.1"/>
    </source>
</evidence>
<protein>
    <submittedName>
        <fullName evidence="1">Uncharacterized protein</fullName>
    </submittedName>
</protein>
<comment type="caution">
    <text evidence="1">The sequence shown here is derived from an EMBL/GenBank/DDBJ whole genome shotgun (WGS) entry which is preliminary data.</text>
</comment>
<name>A0A812V1Q9_9DINO</name>
<sequence>MKTSRRKTSSESYAVRLAELYQQASQDIVSLASRLAQHNGLRQFSATFSNRAPPLELRMLLPELEASIEQKLQSVKRLCNEIAEMQFDDQSRMAELQQSVCCYLRSGIGDASDTFAEQRSHLRALQAAAPLTSPMTMPVPAMKRPSYASPRGHFESFSTASTQSSPNMRGALKDLRNICGIGKGSTKLKLRPELRCDDWDDDGEAIWMPTHKRKVGVSGSLSYHLVGPPSVSWSCRGPKLNLFPPPNGPSLGPLRHGAPTNSFWTRQSLPLCHFDELGQPQNLRGRSKT</sequence>
<organism evidence="1 2">
    <name type="scientific">Symbiodinium natans</name>
    <dbReference type="NCBI Taxonomy" id="878477"/>
    <lineage>
        <taxon>Eukaryota</taxon>
        <taxon>Sar</taxon>
        <taxon>Alveolata</taxon>
        <taxon>Dinophyceae</taxon>
        <taxon>Suessiales</taxon>
        <taxon>Symbiodiniaceae</taxon>
        <taxon>Symbiodinium</taxon>
    </lineage>
</organism>